<accession>A0ABU1CHI1</accession>
<comment type="caution">
    <text evidence="2">The sequence shown here is derived from an EMBL/GenBank/DDBJ whole genome shotgun (WGS) entry which is preliminary data.</text>
</comment>
<reference evidence="2 3" key="1">
    <citation type="submission" date="2023-04" db="EMBL/GenBank/DDBJ databases">
        <title>Lysobacter sp. strain UC isolated from soil sample.</title>
        <authorList>
            <person name="Choksket S."/>
            <person name="Harshvardhan F."/>
            <person name="Rana R."/>
            <person name="Patil P.B."/>
            <person name="Korpole S."/>
        </authorList>
    </citation>
    <scope>NUCLEOTIDE SEQUENCE [LARGE SCALE GENOMIC DNA]</scope>
    <source>
        <strain evidence="2 3">UC</strain>
    </source>
</reference>
<keyword evidence="1" id="KW-0472">Membrane</keyword>
<feature type="transmembrane region" description="Helical" evidence="1">
    <location>
        <begin position="6"/>
        <end position="25"/>
    </location>
</feature>
<proteinExistence type="predicted"/>
<evidence type="ECO:0000256" key="1">
    <source>
        <dbReference type="SAM" id="Phobius"/>
    </source>
</evidence>
<feature type="transmembrane region" description="Helical" evidence="1">
    <location>
        <begin position="37"/>
        <end position="56"/>
    </location>
</feature>
<dbReference type="RefSeq" id="WP_309263538.1">
    <property type="nucleotide sequence ID" value="NZ_JARUHG010000006.1"/>
</dbReference>
<protein>
    <recommendedName>
        <fullName evidence="4">DUF3325 domain-containing protein</fullName>
    </recommendedName>
</protein>
<organism evidence="2 3">
    <name type="scientific">Lysobacter arvi</name>
    <dbReference type="NCBI Taxonomy" id="3038776"/>
    <lineage>
        <taxon>Bacteria</taxon>
        <taxon>Pseudomonadati</taxon>
        <taxon>Pseudomonadota</taxon>
        <taxon>Gammaproteobacteria</taxon>
        <taxon>Lysobacterales</taxon>
        <taxon>Lysobacteraceae</taxon>
        <taxon>Lysobacter</taxon>
    </lineage>
</organism>
<keyword evidence="3" id="KW-1185">Reference proteome</keyword>
<keyword evidence="1" id="KW-1133">Transmembrane helix</keyword>
<evidence type="ECO:0000313" key="2">
    <source>
        <dbReference type="EMBL" id="MDR0184408.1"/>
    </source>
</evidence>
<name>A0ABU1CHI1_9GAMM</name>
<feature type="transmembrane region" description="Helical" evidence="1">
    <location>
        <begin position="62"/>
        <end position="84"/>
    </location>
</feature>
<dbReference type="Proteomes" id="UP001233535">
    <property type="component" value="Unassembled WGS sequence"/>
</dbReference>
<dbReference type="EMBL" id="JARUHG010000006">
    <property type="protein sequence ID" value="MDR0184408.1"/>
    <property type="molecule type" value="Genomic_DNA"/>
</dbReference>
<keyword evidence="1" id="KW-0812">Transmembrane</keyword>
<sequence>MDPLVATTAAIATSLLSAASLYAASSHCRWPSWRRHAARGTLAGFVFALVSLWLFIAELGVGAGLCAMLGTWMLGLMALPYLAWRSAPNPRLEQDNGAAR</sequence>
<evidence type="ECO:0008006" key="4">
    <source>
        <dbReference type="Google" id="ProtNLM"/>
    </source>
</evidence>
<evidence type="ECO:0000313" key="3">
    <source>
        <dbReference type="Proteomes" id="UP001233535"/>
    </source>
</evidence>
<gene>
    <name evidence="2" type="ORF">P8609_15700</name>
</gene>